<dbReference type="EMBL" id="CP070499">
    <property type="protein sequence ID" value="QSB15396.1"/>
    <property type="molecule type" value="Genomic_DNA"/>
</dbReference>
<evidence type="ECO:0000256" key="2">
    <source>
        <dbReference type="ARBA" id="ARBA00005582"/>
    </source>
</evidence>
<accession>A0A895YL52</accession>
<comment type="similarity">
    <text evidence="2">Belongs to the Nudix hydrolase family.</text>
</comment>
<feature type="binding site" evidence="6">
    <location>
        <position position="91"/>
    </location>
    <ligand>
        <name>Mg(2+)</name>
        <dbReference type="ChEBI" id="CHEBI:18420"/>
    </ligand>
</feature>
<dbReference type="Pfam" id="PF00293">
    <property type="entry name" value="NUDIX"/>
    <property type="match status" value="1"/>
</dbReference>
<keyword evidence="5 6" id="KW-0460">Magnesium</keyword>
<dbReference type="GO" id="GO:0046872">
    <property type="term" value="F:metal ion binding"/>
    <property type="evidence" value="ECO:0007669"/>
    <property type="project" value="UniProtKB-KW"/>
</dbReference>
<dbReference type="SUPFAM" id="SSF55811">
    <property type="entry name" value="Nudix"/>
    <property type="match status" value="1"/>
</dbReference>
<dbReference type="InterPro" id="IPR000086">
    <property type="entry name" value="NUDIX_hydrolase_dom"/>
</dbReference>
<feature type="domain" description="Nudix hydrolase" evidence="7">
    <location>
        <begin position="34"/>
        <end position="162"/>
    </location>
</feature>
<keyword evidence="3 6" id="KW-0479">Metal-binding</keyword>
<keyword evidence="9" id="KW-1185">Reference proteome</keyword>
<dbReference type="RefSeq" id="WP_239677577.1">
    <property type="nucleotide sequence ID" value="NZ_CP070499.1"/>
</dbReference>
<dbReference type="Gene3D" id="3.90.79.10">
    <property type="entry name" value="Nucleoside Triphosphate Pyrophosphohydrolase"/>
    <property type="match status" value="1"/>
</dbReference>
<reference evidence="8" key="1">
    <citation type="submission" date="2021-02" db="EMBL/GenBank/DDBJ databases">
        <title>Natrosporangium hydrolyticum gen. nov., sp. nov, a haloalkaliphilic actinobacterium from a soda solonchak soil.</title>
        <authorList>
            <person name="Sorokin D.Y."/>
            <person name="Khijniak T.V."/>
            <person name="Zakharycheva A.P."/>
            <person name="Boueva O.V."/>
            <person name="Ariskina E.V."/>
            <person name="Hahnke R.L."/>
            <person name="Bunk B."/>
            <person name="Sproer C."/>
            <person name="Schumann P."/>
            <person name="Evtushenko L.I."/>
            <person name="Kublanov I.V."/>
        </authorList>
    </citation>
    <scope>NUCLEOTIDE SEQUENCE</scope>
    <source>
        <strain evidence="8">DSM 106523</strain>
    </source>
</reference>
<protein>
    <submittedName>
        <fullName evidence="8">NUDIX domain-containing protein</fullName>
    </submittedName>
</protein>
<dbReference type="KEGG" id="nhy:JQS43_03275"/>
<keyword evidence="4" id="KW-0378">Hydrolase</keyword>
<dbReference type="PANTHER" id="PTHR10885">
    <property type="entry name" value="ISOPENTENYL-DIPHOSPHATE DELTA-ISOMERASE"/>
    <property type="match status" value="1"/>
</dbReference>
<dbReference type="PANTHER" id="PTHR10885:SF0">
    <property type="entry name" value="ISOPENTENYL-DIPHOSPHATE DELTA-ISOMERASE"/>
    <property type="match status" value="1"/>
</dbReference>
<evidence type="ECO:0000256" key="5">
    <source>
        <dbReference type="ARBA" id="ARBA00022842"/>
    </source>
</evidence>
<dbReference type="InterPro" id="IPR015797">
    <property type="entry name" value="NUDIX_hydrolase-like_dom_sf"/>
</dbReference>
<comment type="cofactor">
    <cofactor evidence="1">
        <name>Mg(2+)</name>
        <dbReference type="ChEBI" id="CHEBI:18420"/>
    </cofactor>
</comment>
<evidence type="ECO:0000256" key="1">
    <source>
        <dbReference type="ARBA" id="ARBA00001946"/>
    </source>
</evidence>
<dbReference type="PIRSF" id="PIRSF017340">
    <property type="entry name" value="Nudix_hydro"/>
    <property type="match status" value="1"/>
</dbReference>
<evidence type="ECO:0000313" key="9">
    <source>
        <dbReference type="Proteomes" id="UP000662857"/>
    </source>
</evidence>
<proteinExistence type="inferred from homology"/>
<dbReference type="GO" id="GO:0016817">
    <property type="term" value="F:hydrolase activity, acting on acid anhydrides"/>
    <property type="evidence" value="ECO:0007669"/>
    <property type="project" value="InterPro"/>
</dbReference>
<dbReference type="PROSITE" id="PS00893">
    <property type="entry name" value="NUDIX_BOX"/>
    <property type="match status" value="1"/>
</dbReference>
<gene>
    <name evidence="8" type="ORF">JQS43_03275</name>
</gene>
<evidence type="ECO:0000256" key="3">
    <source>
        <dbReference type="ARBA" id="ARBA00022723"/>
    </source>
</evidence>
<evidence type="ECO:0000256" key="4">
    <source>
        <dbReference type="ARBA" id="ARBA00022801"/>
    </source>
</evidence>
<sequence length="176" mass="19835">MPPASSRAELLDVVDDDDQVIGQAARGDVYTRRLRHRTVFILVRDAGERIFVHQRAADKLVYPSYYDMFVGGVVGAGETYDAAAWREASEELGVELPAPMYQFRFRHDGADYRTWSAVYELRFAGEVDPPTDEIAWHAFLSESQLRARLAEWPWPPDSLAAYQQRPSAGLGDAARS</sequence>
<dbReference type="Proteomes" id="UP000662857">
    <property type="component" value="Chromosome"/>
</dbReference>
<evidence type="ECO:0000259" key="7">
    <source>
        <dbReference type="PROSITE" id="PS51462"/>
    </source>
</evidence>
<evidence type="ECO:0000256" key="6">
    <source>
        <dbReference type="PIRSR" id="PIRSR017340-1"/>
    </source>
</evidence>
<evidence type="ECO:0000313" key="8">
    <source>
        <dbReference type="EMBL" id="QSB15396.1"/>
    </source>
</evidence>
<name>A0A895YL52_9ACTN</name>
<organism evidence="8 9">
    <name type="scientific">Natronosporangium hydrolyticum</name>
    <dbReference type="NCBI Taxonomy" id="2811111"/>
    <lineage>
        <taxon>Bacteria</taxon>
        <taxon>Bacillati</taxon>
        <taxon>Actinomycetota</taxon>
        <taxon>Actinomycetes</taxon>
        <taxon>Micromonosporales</taxon>
        <taxon>Micromonosporaceae</taxon>
        <taxon>Natronosporangium</taxon>
    </lineage>
</organism>
<dbReference type="InterPro" id="IPR020084">
    <property type="entry name" value="NUDIX_hydrolase_CS"/>
</dbReference>
<dbReference type="PROSITE" id="PS51462">
    <property type="entry name" value="NUDIX"/>
    <property type="match status" value="1"/>
</dbReference>
<dbReference type="InterPro" id="IPR024195">
    <property type="entry name" value="NUDIX_hydrolase_YfcD_pred"/>
</dbReference>
<dbReference type="AlphaFoldDB" id="A0A895YL52"/>
<feature type="binding site" evidence="6">
    <location>
        <position position="87"/>
    </location>
    <ligand>
        <name>Mg(2+)</name>
        <dbReference type="ChEBI" id="CHEBI:18420"/>
    </ligand>
</feature>